<feature type="region of interest" description="Disordered" evidence="5">
    <location>
        <begin position="112"/>
        <end position="183"/>
    </location>
</feature>
<dbReference type="GO" id="GO:0003714">
    <property type="term" value="F:transcription corepressor activity"/>
    <property type="evidence" value="ECO:0007669"/>
    <property type="project" value="InterPro"/>
</dbReference>
<name>A0A1Y1XVS4_9PLEO</name>
<evidence type="ECO:0000256" key="5">
    <source>
        <dbReference type="SAM" id="MobiDB-lite"/>
    </source>
</evidence>
<evidence type="ECO:0000256" key="4">
    <source>
        <dbReference type="ARBA" id="ARBA00023242"/>
    </source>
</evidence>
<feature type="region of interest" description="Disordered" evidence="5">
    <location>
        <begin position="73"/>
        <end position="95"/>
    </location>
</feature>
<dbReference type="PANTHER" id="PTHR22846:SF2">
    <property type="entry name" value="F-BOX-LIKE_WD REPEAT-CONTAINING PROTEIN EBI"/>
    <property type="match status" value="1"/>
</dbReference>
<dbReference type="InterPro" id="IPR045183">
    <property type="entry name" value="Ebi-like"/>
</dbReference>
<dbReference type="OrthoDB" id="1367865at2759"/>
<dbReference type="AlphaFoldDB" id="A0A1Y1XVS4"/>
<dbReference type="InterPro" id="IPR036322">
    <property type="entry name" value="WD40_repeat_dom_sf"/>
</dbReference>
<evidence type="ECO:0000256" key="2">
    <source>
        <dbReference type="ARBA" id="ARBA00022574"/>
    </source>
</evidence>
<keyword evidence="2" id="KW-0853">WD repeat</keyword>
<dbReference type="InterPro" id="IPR001680">
    <property type="entry name" value="WD40_rpt"/>
</dbReference>
<dbReference type="InterPro" id="IPR015943">
    <property type="entry name" value="WD40/YVTN_repeat-like_dom_sf"/>
</dbReference>
<dbReference type="STRING" id="1231657.A0A1Y1XVS4"/>
<keyword evidence="7" id="KW-1185">Reference proteome</keyword>
<comment type="caution">
    <text evidence="6">The sequence shown here is derived from an EMBL/GenBank/DDBJ whole genome shotgun (WGS) entry which is preliminary data.</text>
</comment>
<reference evidence="6 7" key="1">
    <citation type="submission" date="2016-07" db="EMBL/GenBank/DDBJ databases">
        <title>Pervasive Adenine N6-methylation of Active Genes in Fungi.</title>
        <authorList>
            <consortium name="DOE Joint Genome Institute"/>
            <person name="Mondo S.J."/>
            <person name="Dannebaum R.O."/>
            <person name="Kuo R.C."/>
            <person name="Labutti K."/>
            <person name="Haridas S."/>
            <person name="Kuo A."/>
            <person name="Salamov A."/>
            <person name="Ahrendt S.R."/>
            <person name="Lipzen A."/>
            <person name="Sullivan W."/>
            <person name="Andreopoulos W.B."/>
            <person name="Clum A."/>
            <person name="Lindquist E."/>
            <person name="Daum C."/>
            <person name="Ramamoorthy G.K."/>
            <person name="Gryganskyi A."/>
            <person name="Culley D."/>
            <person name="Magnuson J.K."/>
            <person name="James T.Y."/>
            <person name="O'Malley M.A."/>
            <person name="Stajich J.E."/>
            <person name="Spatafora J.W."/>
            <person name="Visel A."/>
            <person name="Grigoriev I.V."/>
        </authorList>
    </citation>
    <scope>NUCLEOTIDE SEQUENCE [LARGE SCALE GENOMIC DNA]</scope>
    <source>
        <strain evidence="6 7">CBS 115471</strain>
    </source>
</reference>
<dbReference type="GO" id="GO:0034967">
    <property type="term" value="C:Set3 complex"/>
    <property type="evidence" value="ECO:0007669"/>
    <property type="project" value="TreeGrafter"/>
</dbReference>
<dbReference type="Proteomes" id="UP000193144">
    <property type="component" value="Unassembled WGS sequence"/>
</dbReference>
<comment type="subcellular location">
    <subcellularLocation>
        <location evidence="1">Nucleus</location>
    </subcellularLocation>
</comment>
<dbReference type="EMBL" id="MCFA01000596">
    <property type="protein sequence ID" value="ORX89858.1"/>
    <property type="molecule type" value="Genomic_DNA"/>
</dbReference>
<dbReference type="Gene3D" id="2.130.10.10">
    <property type="entry name" value="YVTN repeat-like/Quinoprotein amine dehydrogenase"/>
    <property type="match status" value="1"/>
</dbReference>
<proteinExistence type="predicted"/>
<evidence type="ECO:0000256" key="3">
    <source>
        <dbReference type="ARBA" id="ARBA00022737"/>
    </source>
</evidence>
<accession>A0A1Y1XVS4</accession>
<evidence type="ECO:0000256" key="1">
    <source>
        <dbReference type="ARBA" id="ARBA00004123"/>
    </source>
</evidence>
<sequence length="593" mass="65265">MTADSLSSNVVNYLVWRYLQEAGFGYAAAHLSKQWLPKPEELPFAKNVPRLALVHILQDGLYLDQIQSETTDSPRRFDFGRDHGRPFSARNGATLTLDEGTPAHILAMAETTNGAVQEPNAPRKGPGGKKKRKANGIDMRMGPQINGDAMDVDQNGNNHASNSVRADSEAVGSDAESPSVDQIPISTLTLGHDAETQTEKPTDLAPNTRMASIKDKDKGVLITEWAETPSGPLFFTVGNSLLRAHMVPRPPNSQVLTGDLTVQPREFSSTAFCLASHDKVFLAATERLVNEGGEVMETEKLYKVTPGTDDSANYEWHLVSSTAGIVLAIAWNESAELLLTLSTDGKEGSIKIWKDDDSSLEQIPKWTAFAESNLLDACWINDSIFVVCGHEIFHVYEIADNDLRLKQSYETNVKWEKVIYDSTSGIIASRSMLQEHGFLGIVHPSDLGNLQTHQYPDQDLIDFAFRPRANTASSVPSSPVLLATCSADGFTRIWDANQPFTCLRKLSYQENMPKENLAFSPDGKYLAVAGPYDLMVWDPEKTAVPVATWQATDLSKEEWEPGSNDQFTLGWDPDGSRLSITLGNQIAIVPFPR</sequence>
<keyword evidence="3" id="KW-0677">Repeat</keyword>
<dbReference type="Pfam" id="PF00400">
    <property type="entry name" value="WD40"/>
    <property type="match status" value="1"/>
</dbReference>
<dbReference type="GO" id="GO:0006357">
    <property type="term" value="P:regulation of transcription by RNA polymerase II"/>
    <property type="evidence" value="ECO:0007669"/>
    <property type="project" value="TreeGrafter"/>
</dbReference>
<evidence type="ECO:0000313" key="7">
    <source>
        <dbReference type="Proteomes" id="UP000193144"/>
    </source>
</evidence>
<dbReference type="SMART" id="SM00320">
    <property type="entry name" value="WD40"/>
    <property type="match status" value="3"/>
</dbReference>
<dbReference type="SUPFAM" id="SSF50978">
    <property type="entry name" value="WD40 repeat-like"/>
    <property type="match status" value="1"/>
</dbReference>
<keyword evidence="4" id="KW-0539">Nucleus</keyword>
<dbReference type="PANTHER" id="PTHR22846">
    <property type="entry name" value="WD40 REPEAT PROTEIN"/>
    <property type="match status" value="1"/>
</dbReference>
<dbReference type="Gene3D" id="1.20.960.30">
    <property type="match status" value="1"/>
</dbReference>
<organism evidence="6 7">
    <name type="scientific">Clohesyomyces aquaticus</name>
    <dbReference type="NCBI Taxonomy" id="1231657"/>
    <lineage>
        <taxon>Eukaryota</taxon>
        <taxon>Fungi</taxon>
        <taxon>Dikarya</taxon>
        <taxon>Ascomycota</taxon>
        <taxon>Pezizomycotina</taxon>
        <taxon>Dothideomycetes</taxon>
        <taxon>Pleosporomycetidae</taxon>
        <taxon>Pleosporales</taxon>
        <taxon>Lindgomycetaceae</taxon>
        <taxon>Clohesyomyces</taxon>
    </lineage>
</organism>
<gene>
    <name evidence="6" type="ORF">BCR34DRAFT_609189</name>
</gene>
<evidence type="ECO:0000313" key="6">
    <source>
        <dbReference type="EMBL" id="ORX89858.1"/>
    </source>
</evidence>
<protein>
    <submittedName>
        <fullName evidence="6">WD40-repeat-containing domain protein</fullName>
    </submittedName>
</protein>
<feature type="compositionally biased region" description="Basic and acidic residues" evidence="5">
    <location>
        <begin position="73"/>
        <end position="85"/>
    </location>
</feature>
<feature type="compositionally biased region" description="Polar residues" evidence="5">
    <location>
        <begin position="154"/>
        <end position="165"/>
    </location>
</feature>